<dbReference type="PRINTS" id="PR00990">
    <property type="entry name" value="RIBOKINASE"/>
</dbReference>
<dbReference type="PANTHER" id="PTHR43085">
    <property type="entry name" value="HEXOKINASE FAMILY MEMBER"/>
    <property type="match status" value="1"/>
</dbReference>
<comment type="caution">
    <text evidence="5">The sequence shown here is derived from an EMBL/GenBank/DDBJ whole genome shotgun (WGS) entry which is preliminary data.</text>
</comment>
<feature type="domain" description="Carbohydrate kinase PfkB" evidence="4">
    <location>
        <begin position="16"/>
        <end position="304"/>
    </location>
</feature>
<dbReference type="Gene3D" id="3.40.1620.20">
    <property type="match status" value="1"/>
</dbReference>
<dbReference type="SUPFAM" id="SSF53613">
    <property type="entry name" value="Ribokinase-like"/>
    <property type="match status" value="1"/>
</dbReference>
<dbReference type="Proteomes" id="UP000654993">
    <property type="component" value="Unassembled WGS sequence"/>
</dbReference>
<gene>
    <name evidence="5" type="ORF">PRECH8_23020</name>
</gene>
<keyword evidence="2" id="KW-0808">Transferase</keyword>
<dbReference type="GO" id="GO:0016301">
    <property type="term" value="F:kinase activity"/>
    <property type="evidence" value="ECO:0007669"/>
    <property type="project" value="UniProtKB-KW"/>
</dbReference>
<dbReference type="AlphaFoldDB" id="A0A916VGX7"/>
<comment type="similarity">
    <text evidence="1">Belongs to the carbohydrate kinase PfkB family.</text>
</comment>
<reference evidence="5" key="2">
    <citation type="journal article" date="2021" name="Data Brief">
        <title>Draft genome sequence data of the facultative, thermophilic, xylanolytic bacterium Paenibacillus sp. strain DA-C8.</title>
        <authorList>
            <person name="Chhe C."/>
            <person name="Uke A."/>
            <person name="Baramee S."/>
            <person name="Ungkulpasvich U."/>
            <person name="Tachaapaikoon C."/>
            <person name="Pason P."/>
            <person name="Waeonukul R."/>
            <person name="Ratanakhanokchai K."/>
            <person name="Kosugi A."/>
        </authorList>
    </citation>
    <scope>NUCLEOTIDE SEQUENCE</scope>
    <source>
        <strain evidence="5">DA-C8</strain>
    </source>
</reference>
<evidence type="ECO:0000256" key="3">
    <source>
        <dbReference type="ARBA" id="ARBA00022777"/>
    </source>
</evidence>
<name>A0A916VGX7_9BACL</name>
<dbReference type="PANTHER" id="PTHR43085:SF57">
    <property type="entry name" value="CARBOHYDRATE KINASE PFKB DOMAIN-CONTAINING PROTEIN"/>
    <property type="match status" value="1"/>
</dbReference>
<keyword evidence="3" id="KW-0418">Kinase</keyword>
<dbReference type="Pfam" id="PF00294">
    <property type="entry name" value="PfkB"/>
    <property type="match status" value="1"/>
</dbReference>
<evidence type="ECO:0000313" key="5">
    <source>
        <dbReference type="EMBL" id="GFR39006.1"/>
    </source>
</evidence>
<evidence type="ECO:0000259" key="4">
    <source>
        <dbReference type="Pfam" id="PF00294"/>
    </source>
</evidence>
<dbReference type="Gene3D" id="6.10.140.490">
    <property type="match status" value="1"/>
</dbReference>
<dbReference type="InterPro" id="IPR011611">
    <property type="entry name" value="PfkB_dom"/>
</dbReference>
<proteinExistence type="inferred from homology"/>
<dbReference type="InterPro" id="IPR029056">
    <property type="entry name" value="Ribokinase-like"/>
</dbReference>
<dbReference type="Gene3D" id="3.40.1190.30">
    <property type="match status" value="1"/>
</dbReference>
<organism evidence="5 6">
    <name type="scientific">Insulibacter thermoxylanivorax</name>
    <dbReference type="NCBI Taxonomy" id="2749268"/>
    <lineage>
        <taxon>Bacteria</taxon>
        <taxon>Bacillati</taxon>
        <taxon>Bacillota</taxon>
        <taxon>Bacilli</taxon>
        <taxon>Bacillales</taxon>
        <taxon>Paenibacillaceae</taxon>
        <taxon>Insulibacter</taxon>
    </lineage>
</organism>
<evidence type="ECO:0000256" key="2">
    <source>
        <dbReference type="ARBA" id="ARBA00022679"/>
    </source>
</evidence>
<evidence type="ECO:0000256" key="1">
    <source>
        <dbReference type="ARBA" id="ARBA00010688"/>
    </source>
</evidence>
<keyword evidence="6" id="KW-1185">Reference proteome</keyword>
<dbReference type="RefSeq" id="WP_200967217.1">
    <property type="nucleotide sequence ID" value="NZ_BMAQ01000031.1"/>
</dbReference>
<sequence>MLRFDSRATFIDKPNDVLAIGELLIDMISEDYDDALNCDKYYRYFGGSTANLALNVKKLGLKSRVVSAVGKDSFGTFLLQQLEKEGIPTDDIQKSERSTSMVVITKSRQTPTPIFYRGADYQLHYTPELAEAVKQSKIVHFSCWPISRQPARSTIEKVIALAREEGTMIGFDPNYHPAIWNHDEDGRDYVRTMISQVDVIKPSLDDADRIFGEDTPENHLARFLDLGAKLVILTLGADGALVSNGTDEIHLESVATEVVDATGAGDAFWSGFYAGIAKGLSVLDAVKHGMKISAYKLKHVGPVQQFPDMLLI</sequence>
<accession>A0A916VGX7</accession>
<reference evidence="5" key="1">
    <citation type="submission" date="2020-08" db="EMBL/GenBank/DDBJ databases">
        <authorList>
            <person name="Uke A."/>
            <person name="Chhe C."/>
            <person name="Baramee S."/>
            <person name="Kosugi A."/>
        </authorList>
    </citation>
    <scope>NUCLEOTIDE SEQUENCE</scope>
    <source>
        <strain evidence="5">DA-C8</strain>
    </source>
</reference>
<protein>
    <submittedName>
        <fullName evidence="5">Fructokinase</fullName>
    </submittedName>
</protein>
<dbReference type="InterPro" id="IPR002139">
    <property type="entry name" value="Ribo/fructo_kinase"/>
</dbReference>
<dbReference type="EMBL" id="BMAQ01000031">
    <property type="protein sequence ID" value="GFR39006.1"/>
    <property type="molecule type" value="Genomic_DNA"/>
</dbReference>
<evidence type="ECO:0000313" key="6">
    <source>
        <dbReference type="Proteomes" id="UP000654993"/>
    </source>
</evidence>
<dbReference type="InterPro" id="IPR050306">
    <property type="entry name" value="PfkB_Carbo_kinase"/>
</dbReference>
<dbReference type="CDD" id="cd01166">
    <property type="entry name" value="KdgK"/>
    <property type="match status" value="1"/>
</dbReference>